<keyword evidence="1" id="KW-1133">Transmembrane helix</keyword>
<accession>A0A6J7X1D8</accession>
<gene>
    <name evidence="2" type="ORF">UFOVP387_59</name>
</gene>
<organism evidence="2">
    <name type="scientific">uncultured Caudovirales phage</name>
    <dbReference type="NCBI Taxonomy" id="2100421"/>
    <lineage>
        <taxon>Viruses</taxon>
        <taxon>Duplodnaviria</taxon>
        <taxon>Heunggongvirae</taxon>
        <taxon>Uroviricota</taxon>
        <taxon>Caudoviricetes</taxon>
        <taxon>Peduoviridae</taxon>
        <taxon>Maltschvirus</taxon>
        <taxon>Maltschvirus maltsch</taxon>
    </lineage>
</organism>
<protein>
    <submittedName>
        <fullName evidence="2">Uncharacterized protein</fullName>
    </submittedName>
</protein>
<name>A0A6J7X1D8_9CAUD</name>
<keyword evidence="1" id="KW-0472">Membrane</keyword>
<feature type="transmembrane region" description="Helical" evidence="1">
    <location>
        <begin position="7"/>
        <end position="26"/>
    </location>
</feature>
<dbReference type="EMBL" id="LR798326">
    <property type="protein sequence ID" value="CAB5224336.1"/>
    <property type="molecule type" value="Genomic_DNA"/>
</dbReference>
<reference evidence="2" key="1">
    <citation type="submission" date="2020-05" db="EMBL/GenBank/DDBJ databases">
        <authorList>
            <person name="Chiriac C."/>
            <person name="Salcher M."/>
            <person name="Ghai R."/>
            <person name="Kavagutti S V."/>
        </authorList>
    </citation>
    <scope>NUCLEOTIDE SEQUENCE</scope>
</reference>
<evidence type="ECO:0000256" key="1">
    <source>
        <dbReference type="SAM" id="Phobius"/>
    </source>
</evidence>
<proteinExistence type="predicted"/>
<keyword evidence="1" id="KW-0812">Transmembrane</keyword>
<sequence length="35" mass="3939">METLIDFLGHFTLGVIIGSVIAIIVIKIHEQFKNK</sequence>
<evidence type="ECO:0000313" key="2">
    <source>
        <dbReference type="EMBL" id="CAB5224336.1"/>
    </source>
</evidence>